<proteinExistence type="predicted"/>
<keyword evidence="2" id="KW-1185">Reference proteome</keyword>
<gene>
    <name evidence="1" type="ORF">XNOV1_A015457</name>
</gene>
<dbReference type="EMBL" id="OY660873">
    <property type="protein sequence ID" value="CAJ1066359.1"/>
    <property type="molecule type" value="Genomic_DNA"/>
</dbReference>
<dbReference type="Proteomes" id="UP001178508">
    <property type="component" value="Chromosome 10"/>
</dbReference>
<reference evidence="1" key="1">
    <citation type="submission" date="2023-08" db="EMBL/GenBank/DDBJ databases">
        <authorList>
            <person name="Alioto T."/>
            <person name="Alioto T."/>
            <person name="Gomez Garrido J."/>
        </authorList>
    </citation>
    <scope>NUCLEOTIDE SEQUENCE</scope>
</reference>
<evidence type="ECO:0000313" key="1">
    <source>
        <dbReference type="EMBL" id="CAJ1066359.1"/>
    </source>
</evidence>
<dbReference type="PANTHER" id="PTHR45913">
    <property type="entry name" value="EPM2A-INTERACTING PROTEIN 1"/>
    <property type="match status" value="1"/>
</dbReference>
<organism evidence="1 2">
    <name type="scientific">Xyrichtys novacula</name>
    <name type="common">Pearly razorfish</name>
    <name type="synonym">Hemipteronotus novacula</name>
    <dbReference type="NCBI Taxonomy" id="13765"/>
    <lineage>
        <taxon>Eukaryota</taxon>
        <taxon>Metazoa</taxon>
        <taxon>Chordata</taxon>
        <taxon>Craniata</taxon>
        <taxon>Vertebrata</taxon>
        <taxon>Euteleostomi</taxon>
        <taxon>Actinopterygii</taxon>
        <taxon>Neopterygii</taxon>
        <taxon>Teleostei</taxon>
        <taxon>Neoteleostei</taxon>
        <taxon>Acanthomorphata</taxon>
        <taxon>Eupercaria</taxon>
        <taxon>Labriformes</taxon>
        <taxon>Labridae</taxon>
        <taxon>Xyrichtys</taxon>
    </lineage>
</organism>
<dbReference type="AlphaFoldDB" id="A0AAV1G022"/>
<accession>A0AAV1G022</accession>
<name>A0AAV1G022_XYRNO</name>
<protein>
    <submittedName>
        <fullName evidence="1">Zinc finger BED domain-containing protein 5-like</fullName>
    </submittedName>
</protein>
<dbReference type="PANTHER" id="PTHR45913:SF20">
    <property type="entry name" value="GENERAL TRANSCRIPTION FACTOR II-I REPEAT DOMAIN-CONTAINING PROTEIN 2"/>
    <property type="match status" value="1"/>
</dbReference>
<evidence type="ECO:0000313" key="2">
    <source>
        <dbReference type="Proteomes" id="UP001178508"/>
    </source>
</evidence>
<sequence length="217" mass="24552">MEMAKAFGEDNMAKNFDAVSLSRRTVTRRIFDVHDHVEGKLKHVMQDCKYFSLALDESTDVTDVSQLLIFARTVNNSFEVHEELLRMVSLHDTTKGTDIFNAVNNVVDEYGDFNKLSAVVMDGAPAMQGRRAEFAGLLQQSGGNCPILHCIIHQEALCAKTLNFSHVMDLVTKVIKSSEVETDRSVTGSLQHFWRKWTPLPFPTPPRVFTVTDQYVW</sequence>